<keyword evidence="1" id="KW-0472">Membrane</keyword>
<evidence type="ECO:0000313" key="3">
    <source>
        <dbReference type="Proteomes" id="UP001207626"/>
    </source>
</evidence>
<organism evidence="2 3">
    <name type="scientific">Paenibacillus apiarius</name>
    <dbReference type="NCBI Taxonomy" id="46240"/>
    <lineage>
        <taxon>Bacteria</taxon>
        <taxon>Bacillati</taxon>
        <taxon>Bacillota</taxon>
        <taxon>Bacilli</taxon>
        <taxon>Bacillales</taxon>
        <taxon>Paenibacillaceae</taxon>
        <taxon>Paenibacillus</taxon>
    </lineage>
</organism>
<comment type="caution">
    <text evidence="2">The sequence shown here is derived from an EMBL/GenBank/DDBJ whole genome shotgun (WGS) entry which is preliminary data.</text>
</comment>
<keyword evidence="3" id="KW-1185">Reference proteome</keyword>
<evidence type="ECO:0000256" key="1">
    <source>
        <dbReference type="SAM" id="Phobius"/>
    </source>
</evidence>
<dbReference type="InterPro" id="IPR011737">
    <property type="entry name" value="CHP02206_TP0381"/>
</dbReference>
<dbReference type="GeneID" id="77001390"/>
<evidence type="ECO:0000313" key="2">
    <source>
        <dbReference type="EMBL" id="MCY9521043.1"/>
    </source>
</evidence>
<dbReference type="Proteomes" id="UP001207626">
    <property type="component" value="Unassembled WGS sequence"/>
</dbReference>
<reference evidence="2 3" key="1">
    <citation type="submission" date="2022-05" db="EMBL/GenBank/DDBJ databases">
        <title>Genome Sequencing of Bee-Associated Microbes.</title>
        <authorList>
            <person name="Dunlap C."/>
        </authorList>
    </citation>
    <scope>NUCLEOTIDE SEQUENCE [LARGE SCALE GENOMIC DNA]</scope>
    <source>
        <strain evidence="2 3">NRRL NRS-1438</strain>
    </source>
</reference>
<sequence length="247" mass="28036">MAQLFDIQAVSLFTAYSPAHIVTLALFALLIWLMYAYRMSLRGNQMGSIVRFSLVTVLALSELSLNLWYIWYGRYDLKDTLPLELCTISLYLSVAMLIWKSRRLFQIVYFVGIGGALQALLTPALDYDYPHFRFIEFFAAHIAIILAVLYMLWVEGHRPTLKSVFAAMGFLNLLLVAVGTVNAMTGGNYMFLARKPETASLLDVLGPYPWYLVSLEVVACLIFLLMYLPFAISARVRQARPQETGYD</sequence>
<gene>
    <name evidence="2" type="ORF">M5X09_15400</name>
</gene>
<accession>A0ABT4DXN9</accession>
<feature type="transmembrane region" description="Helical" evidence="1">
    <location>
        <begin position="49"/>
        <end position="69"/>
    </location>
</feature>
<feature type="transmembrane region" description="Helical" evidence="1">
    <location>
        <begin position="81"/>
        <end position="99"/>
    </location>
</feature>
<feature type="transmembrane region" description="Helical" evidence="1">
    <location>
        <begin position="210"/>
        <end position="230"/>
    </location>
</feature>
<feature type="transmembrane region" description="Helical" evidence="1">
    <location>
        <begin position="131"/>
        <end position="153"/>
    </location>
</feature>
<dbReference type="Pfam" id="PF14808">
    <property type="entry name" value="TMEM164"/>
    <property type="match status" value="1"/>
</dbReference>
<dbReference type="NCBIfam" id="TIGR02206">
    <property type="entry name" value="intg_mem_TP0381"/>
    <property type="match status" value="1"/>
</dbReference>
<feature type="transmembrane region" description="Helical" evidence="1">
    <location>
        <begin position="165"/>
        <end position="190"/>
    </location>
</feature>
<feature type="transmembrane region" description="Helical" evidence="1">
    <location>
        <begin position="106"/>
        <end position="125"/>
    </location>
</feature>
<dbReference type="RefSeq" id="WP_087435733.1">
    <property type="nucleotide sequence ID" value="NZ_JAFFHZ010000001.1"/>
</dbReference>
<dbReference type="EMBL" id="JAMDLW010000020">
    <property type="protein sequence ID" value="MCY9521043.1"/>
    <property type="molecule type" value="Genomic_DNA"/>
</dbReference>
<keyword evidence="1" id="KW-0812">Transmembrane</keyword>
<protein>
    <submittedName>
        <fullName evidence="2">TIGR02206 family membrane protein</fullName>
    </submittedName>
</protein>
<feature type="transmembrane region" description="Helical" evidence="1">
    <location>
        <begin position="20"/>
        <end position="37"/>
    </location>
</feature>
<name>A0ABT4DXN9_9BACL</name>
<proteinExistence type="predicted"/>
<keyword evidence="1" id="KW-1133">Transmembrane helix</keyword>